<comment type="caution">
    <text evidence="4">The sequence shown here is derived from an EMBL/GenBank/DDBJ whole genome shotgun (WGS) entry which is preliminary data.</text>
</comment>
<dbReference type="GO" id="GO:0016197">
    <property type="term" value="P:endosomal transport"/>
    <property type="evidence" value="ECO:0007669"/>
    <property type="project" value="TreeGrafter"/>
</dbReference>
<dbReference type="GO" id="GO:0031083">
    <property type="term" value="C:BLOC-1 complex"/>
    <property type="evidence" value="ECO:0007669"/>
    <property type="project" value="InterPro"/>
</dbReference>
<reference evidence="4" key="1">
    <citation type="submission" date="2022-12" db="EMBL/GenBank/DDBJ databases">
        <authorList>
            <person name="Petersen C."/>
        </authorList>
    </citation>
    <scope>NUCLEOTIDE SEQUENCE</scope>
    <source>
        <strain evidence="4">IBT 21472</strain>
    </source>
</reference>
<evidence type="ECO:0000313" key="4">
    <source>
        <dbReference type="EMBL" id="KAJ5303263.1"/>
    </source>
</evidence>
<name>A0A9W9H2R7_9EURO</name>
<dbReference type="OrthoDB" id="20018at2759"/>
<dbReference type="EMBL" id="JAPZBO010000009">
    <property type="protein sequence ID" value="KAJ5303263.1"/>
    <property type="molecule type" value="Genomic_DNA"/>
</dbReference>
<protein>
    <recommendedName>
        <fullName evidence="2">Biogenesis of lysosome-related organelles complex 1 subunit 1</fullName>
    </recommendedName>
</protein>
<dbReference type="InterPro" id="IPR009395">
    <property type="entry name" value="BLOC1S1"/>
</dbReference>
<dbReference type="PANTHER" id="PTHR13073:SF0">
    <property type="entry name" value="BIOGENESIS OF LYSOSOME-RELATED ORGANELLES COMPLEX 1 SUBUNIT 1"/>
    <property type="match status" value="1"/>
</dbReference>
<evidence type="ECO:0000256" key="3">
    <source>
        <dbReference type="SAM" id="MobiDB-lite"/>
    </source>
</evidence>
<feature type="region of interest" description="Disordered" evidence="3">
    <location>
        <begin position="149"/>
        <end position="172"/>
    </location>
</feature>
<sequence>MDPTTEPPSTEEQQKKEALAAFTATLHSVGTNLEAPLRDRAATITSNTAALDRQEAELAEHTARLAKQNAQWSGFADETREGLKEIGDVQNWAEMIERDLLVLEEMMDGVEATEVREEEMGGHGHGHEDGDGDDMNGVVNRVNGLSVGNGQHGLWNGSDGKKKETRSWLRWW</sequence>
<dbReference type="AlphaFoldDB" id="A0A9W9H2R7"/>
<reference evidence="4" key="2">
    <citation type="journal article" date="2023" name="IMA Fungus">
        <title>Comparative genomic study of the Penicillium genus elucidates a diverse pangenome and 15 lateral gene transfer events.</title>
        <authorList>
            <person name="Petersen C."/>
            <person name="Sorensen T."/>
            <person name="Nielsen M.R."/>
            <person name="Sondergaard T.E."/>
            <person name="Sorensen J.L."/>
            <person name="Fitzpatrick D.A."/>
            <person name="Frisvad J.C."/>
            <person name="Nielsen K.L."/>
        </authorList>
    </citation>
    <scope>NUCLEOTIDE SEQUENCE</scope>
    <source>
        <strain evidence="4">IBT 21472</strain>
    </source>
</reference>
<accession>A0A9W9H2R7</accession>
<proteinExistence type="inferred from homology"/>
<organism evidence="4 5">
    <name type="scientific">Penicillium atrosanguineum</name>
    <dbReference type="NCBI Taxonomy" id="1132637"/>
    <lineage>
        <taxon>Eukaryota</taxon>
        <taxon>Fungi</taxon>
        <taxon>Dikarya</taxon>
        <taxon>Ascomycota</taxon>
        <taxon>Pezizomycotina</taxon>
        <taxon>Eurotiomycetes</taxon>
        <taxon>Eurotiomycetidae</taxon>
        <taxon>Eurotiales</taxon>
        <taxon>Aspergillaceae</taxon>
        <taxon>Penicillium</taxon>
    </lineage>
</organism>
<feature type="compositionally biased region" description="Basic and acidic residues" evidence="3">
    <location>
        <begin position="159"/>
        <end position="172"/>
    </location>
</feature>
<evidence type="ECO:0000256" key="1">
    <source>
        <dbReference type="ARBA" id="ARBA00007133"/>
    </source>
</evidence>
<dbReference type="Pfam" id="PF06320">
    <property type="entry name" value="GCN5L1"/>
    <property type="match status" value="1"/>
</dbReference>
<evidence type="ECO:0000256" key="2">
    <source>
        <dbReference type="ARBA" id="ARBA00019577"/>
    </source>
</evidence>
<evidence type="ECO:0000313" key="5">
    <source>
        <dbReference type="Proteomes" id="UP001147746"/>
    </source>
</evidence>
<keyword evidence="5" id="KW-1185">Reference proteome</keyword>
<dbReference type="Proteomes" id="UP001147746">
    <property type="component" value="Unassembled WGS sequence"/>
</dbReference>
<gene>
    <name evidence="4" type="ORF">N7476_010062</name>
</gene>
<dbReference type="PANTHER" id="PTHR13073">
    <property type="entry name" value="BLOC-1 COMPLEX SUBUNIT 1"/>
    <property type="match status" value="1"/>
</dbReference>
<comment type="similarity">
    <text evidence="1">Belongs to the BLOC1S1 family.</text>
</comment>